<feature type="region of interest" description="Disordered" evidence="5">
    <location>
        <begin position="148"/>
        <end position="171"/>
    </location>
</feature>
<dbReference type="RefSeq" id="WP_012346662.1">
    <property type="nucleotide sequence ID" value="NC_010524.1"/>
</dbReference>
<sequence>MYDSALIVEDLDEPRLWLVEVLRRALPDLRRIDAAADLAQAEALVNQRHYGLAVVDWSLPDGTAQALIARLARVIPPTLVVVATIHDDDNHVFPALQAGASGYVLKSQPRAVVEAQLRRIAQGEPPLSPSIALRVLAHFRRSLDETAAGAQGATPSSAQRCGPASTPQADDSVRLTGREEDVLRMMGKGHKAAEIGRLLAISVNTVNGYVREVYRKLGISSRAEAAIEATRRGLLR</sequence>
<keyword evidence="1" id="KW-0805">Transcription regulation</keyword>
<proteinExistence type="predicted"/>
<dbReference type="PROSITE" id="PS50110">
    <property type="entry name" value="RESPONSE_REGULATORY"/>
    <property type="match status" value="1"/>
</dbReference>
<dbReference type="Gene3D" id="3.40.50.2300">
    <property type="match status" value="1"/>
</dbReference>
<dbReference type="OrthoDB" id="3623000at2"/>
<accession>B1XXC0</accession>
<dbReference type="InterPro" id="IPR001789">
    <property type="entry name" value="Sig_transdc_resp-reg_receiver"/>
</dbReference>
<dbReference type="EMBL" id="CP001013">
    <property type="protein sequence ID" value="ACB33901.1"/>
    <property type="molecule type" value="Genomic_DNA"/>
</dbReference>
<dbReference type="InterPro" id="IPR039420">
    <property type="entry name" value="WalR-like"/>
</dbReference>
<dbReference type="Gene3D" id="1.10.10.10">
    <property type="entry name" value="Winged helix-like DNA-binding domain superfamily/Winged helix DNA-binding domain"/>
    <property type="match status" value="1"/>
</dbReference>
<keyword evidence="2" id="KW-0238">DNA-binding</keyword>
<keyword evidence="3" id="KW-0804">Transcription</keyword>
<dbReference type="Pfam" id="PF00196">
    <property type="entry name" value="GerE"/>
    <property type="match status" value="1"/>
</dbReference>
<dbReference type="KEGG" id="lch:Lcho_1634"/>
<keyword evidence="4" id="KW-0597">Phosphoprotein</keyword>
<dbReference type="InterPro" id="IPR036388">
    <property type="entry name" value="WH-like_DNA-bd_sf"/>
</dbReference>
<feature type="domain" description="Response regulatory" evidence="7">
    <location>
        <begin position="4"/>
        <end position="121"/>
    </location>
</feature>
<dbReference type="GO" id="GO:0000160">
    <property type="term" value="P:phosphorelay signal transduction system"/>
    <property type="evidence" value="ECO:0007669"/>
    <property type="project" value="InterPro"/>
</dbReference>
<feature type="domain" description="HTH luxR-type" evidence="6">
    <location>
        <begin position="168"/>
        <end position="233"/>
    </location>
</feature>
<evidence type="ECO:0000259" key="7">
    <source>
        <dbReference type="PROSITE" id="PS50110"/>
    </source>
</evidence>
<evidence type="ECO:0000256" key="3">
    <source>
        <dbReference type="ARBA" id="ARBA00023163"/>
    </source>
</evidence>
<dbReference type="SMART" id="SM00448">
    <property type="entry name" value="REC"/>
    <property type="match status" value="1"/>
</dbReference>
<dbReference type="eggNOG" id="COG2197">
    <property type="taxonomic scope" value="Bacteria"/>
</dbReference>
<evidence type="ECO:0000256" key="4">
    <source>
        <dbReference type="PROSITE-ProRule" id="PRU00169"/>
    </source>
</evidence>
<dbReference type="SUPFAM" id="SSF52172">
    <property type="entry name" value="CheY-like"/>
    <property type="match status" value="1"/>
</dbReference>
<dbReference type="InterPro" id="IPR016032">
    <property type="entry name" value="Sig_transdc_resp-reg_C-effctor"/>
</dbReference>
<feature type="compositionally biased region" description="Polar residues" evidence="5">
    <location>
        <begin position="153"/>
        <end position="169"/>
    </location>
</feature>
<evidence type="ECO:0000256" key="1">
    <source>
        <dbReference type="ARBA" id="ARBA00023015"/>
    </source>
</evidence>
<dbReference type="GO" id="GO:0003677">
    <property type="term" value="F:DNA binding"/>
    <property type="evidence" value="ECO:0007669"/>
    <property type="project" value="UniProtKB-KW"/>
</dbReference>
<evidence type="ECO:0000256" key="2">
    <source>
        <dbReference type="ARBA" id="ARBA00023125"/>
    </source>
</evidence>
<feature type="modified residue" description="4-aspartylphosphate" evidence="4">
    <location>
        <position position="56"/>
    </location>
</feature>
<evidence type="ECO:0000313" key="8">
    <source>
        <dbReference type="EMBL" id="ACB33901.1"/>
    </source>
</evidence>
<keyword evidence="9" id="KW-1185">Reference proteome</keyword>
<dbReference type="SUPFAM" id="SSF46894">
    <property type="entry name" value="C-terminal effector domain of the bipartite response regulators"/>
    <property type="match status" value="1"/>
</dbReference>
<gene>
    <name evidence="8" type="ordered locus">Lcho_1634</name>
</gene>
<dbReference type="PRINTS" id="PR00038">
    <property type="entry name" value="HTHLUXR"/>
</dbReference>
<reference evidence="8 9" key="1">
    <citation type="submission" date="2008-03" db="EMBL/GenBank/DDBJ databases">
        <title>Complete sequence of Leptothrix cholodnii SP-6.</title>
        <authorList>
            <consortium name="US DOE Joint Genome Institute"/>
            <person name="Copeland A."/>
            <person name="Lucas S."/>
            <person name="Lapidus A."/>
            <person name="Glavina del Rio T."/>
            <person name="Dalin E."/>
            <person name="Tice H."/>
            <person name="Bruce D."/>
            <person name="Goodwin L."/>
            <person name="Pitluck S."/>
            <person name="Chertkov O."/>
            <person name="Brettin T."/>
            <person name="Detter J.C."/>
            <person name="Han C."/>
            <person name="Kuske C.R."/>
            <person name="Schmutz J."/>
            <person name="Larimer F."/>
            <person name="Land M."/>
            <person name="Hauser L."/>
            <person name="Kyrpides N."/>
            <person name="Lykidis A."/>
            <person name="Emerson D."/>
            <person name="Richardson P."/>
        </authorList>
    </citation>
    <scope>NUCLEOTIDE SEQUENCE [LARGE SCALE GENOMIC DNA]</scope>
    <source>
        <strain evidence="9">ATCC 51168 / LMG 8142 / SP-6</strain>
    </source>
</reference>
<dbReference type="STRING" id="395495.Lcho_1634"/>
<evidence type="ECO:0000313" key="9">
    <source>
        <dbReference type="Proteomes" id="UP000001693"/>
    </source>
</evidence>
<dbReference type="InterPro" id="IPR011006">
    <property type="entry name" value="CheY-like_superfamily"/>
</dbReference>
<dbReference type="InterPro" id="IPR000792">
    <property type="entry name" value="Tscrpt_reg_LuxR_C"/>
</dbReference>
<dbReference type="Proteomes" id="UP000001693">
    <property type="component" value="Chromosome"/>
</dbReference>
<dbReference type="GO" id="GO:0006355">
    <property type="term" value="P:regulation of DNA-templated transcription"/>
    <property type="evidence" value="ECO:0007669"/>
    <property type="project" value="InterPro"/>
</dbReference>
<name>B1XXC0_LEPCP</name>
<organism evidence="8 9">
    <name type="scientific">Leptothrix cholodnii (strain ATCC 51168 / LMG 8142 / SP-6)</name>
    <name type="common">Leptothrix discophora (strain SP-6)</name>
    <dbReference type="NCBI Taxonomy" id="395495"/>
    <lineage>
        <taxon>Bacteria</taxon>
        <taxon>Pseudomonadati</taxon>
        <taxon>Pseudomonadota</taxon>
        <taxon>Betaproteobacteria</taxon>
        <taxon>Burkholderiales</taxon>
        <taxon>Sphaerotilaceae</taxon>
        <taxon>Leptothrix</taxon>
    </lineage>
</organism>
<dbReference type="PROSITE" id="PS50043">
    <property type="entry name" value="HTH_LUXR_2"/>
    <property type="match status" value="1"/>
</dbReference>
<evidence type="ECO:0000259" key="6">
    <source>
        <dbReference type="PROSITE" id="PS50043"/>
    </source>
</evidence>
<dbReference type="Pfam" id="PF00072">
    <property type="entry name" value="Response_reg"/>
    <property type="match status" value="1"/>
</dbReference>
<dbReference type="CDD" id="cd06170">
    <property type="entry name" value="LuxR_C_like"/>
    <property type="match status" value="1"/>
</dbReference>
<protein>
    <submittedName>
        <fullName evidence="8">Two component transcriptional regulator, LuxR family</fullName>
    </submittedName>
</protein>
<evidence type="ECO:0000256" key="5">
    <source>
        <dbReference type="SAM" id="MobiDB-lite"/>
    </source>
</evidence>
<dbReference type="PANTHER" id="PTHR43214:SF41">
    <property type="entry name" value="NITRATE_NITRITE RESPONSE REGULATOR PROTEIN NARP"/>
    <property type="match status" value="1"/>
</dbReference>
<dbReference type="HOGENOM" id="CLU_000445_90_10_4"/>
<dbReference type="PANTHER" id="PTHR43214">
    <property type="entry name" value="TWO-COMPONENT RESPONSE REGULATOR"/>
    <property type="match status" value="1"/>
</dbReference>
<dbReference type="SMART" id="SM00421">
    <property type="entry name" value="HTH_LUXR"/>
    <property type="match status" value="1"/>
</dbReference>
<dbReference type="AlphaFoldDB" id="B1XXC0"/>